<keyword evidence="2" id="KW-1185">Reference proteome</keyword>
<evidence type="ECO:0000313" key="2">
    <source>
        <dbReference type="Proteomes" id="UP000287872"/>
    </source>
</evidence>
<organism evidence="1 2">
    <name type="scientific">Clostridium tagluense</name>
    <dbReference type="NCBI Taxonomy" id="360422"/>
    <lineage>
        <taxon>Bacteria</taxon>
        <taxon>Bacillati</taxon>
        <taxon>Bacillota</taxon>
        <taxon>Clostridia</taxon>
        <taxon>Eubacteriales</taxon>
        <taxon>Clostridiaceae</taxon>
        <taxon>Clostridium</taxon>
    </lineage>
</organism>
<dbReference type="EMBL" id="BHYK01000045">
    <property type="protein sequence ID" value="GCD12891.1"/>
    <property type="molecule type" value="Genomic_DNA"/>
</dbReference>
<sequence length="83" mass="9842">MIYLMNSDQYLKIKNDLNTYEIGTDRIRTLNFAKKNLNEEKEITLRTPSDCGFKFELTKHMRIALGQIIDNEIFELEESLKQL</sequence>
<proteinExistence type="predicted"/>
<dbReference type="AlphaFoldDB" id="A0A401UTQ1"/>
<protein>
    <submittedName>
        <fullName evidence="1">Uncharacterized protein</fullName>
    </submittedName>
</protein>
<accession>A0A401UTQ1</accession>
<dbReference type="Proteomes" id="UP000287872">
    <property type="component" value="Unassembled WGS sequence"/>
</dbReference>
<reference evidence="1 2" key="1">
    <citation type="submission" date="2018-11" db="EMBL/GenBank/DDBJ databases">
        <title>Genome sequencing and assembly of Clostridium tagluense strain A121.</title>
        <authorList>
            <person name="Murakami T."/>
            <person name="Segawa T."/>
            <person name="Shcherbakova V.A."/>
            <person name="Mori H."/>
            <person name="Yoshimura Y."/>
        </authorList>
    </citation>
    <scope>NUCLEOTIDE SEQUENCE [LARGE SCALE GENOMIC DNA]</scope>
    <source>
        <strain evidence="1 2">A121</strain>
    </source>
</reference>
<evidence type="ECO:0000313" key="1">
    <source>
        <dbReference type="EMBL" id="GCD12891.1"/>
    </source>
</evidence>
<comment type="caution">
    <text evidence="1">The sequence shown here is derived from an EMBL/GenBank/DDBJ whole genome shotgun (WGS) entry which is preliminary data.</text>
</comment>
<name>A0A401UTQ1_9CLOT</name>
<gene>
    <name evidence="1" type="ORF">Ctaglu_45140</name>
</gene>